<evidence type="ECO:0000313" key="3">
    <source>
        <dbReference type="EMBL" id="GLB38017.1"/>
    </source>
</evidence>
<dbReference type="PANTHER" id="PTHR28291:SF1">
    <property type="entry name" value="CTD KINASE SUBUNIT GAMMA"/>
    <property type="match status" value="1"/>
</dbReference>
<dbReference type="GO" id="GO:0016301">
    <property type="term" value="F:kinase activity"/>
    <property type="evidence" value="ECO:0007669"/>
    <property type="project" value="UniProtKB-KW"/>
</dbReference>
<keyword evidence="3" id="KW-0808">Transferase</keyword>
<dbReference type="AlphaFoldDB" id="A0A9P3PKM1"/>
<dbReference type="GO" id="GO:0032786">
    <property type="term" value="P:positive regulation of DNA-templated transcription, elongation"/>
    <property type="evidence" value="ECO:0007669"/>
    <property type="project" value="InterPro"/>
</dbReference>
<dbReference type="InterPro" id="IPR024637">
    <property type="entry name" value="Ctk3_C"/>
</dbReference>
<dbReference type="InterPro" id="IPR008942">
    <property type="entry name" value="ENTH_VHS"/>
</dbReference>
<comment type="caution">
    <text evidence="3">The sequence shown here is derived from an EMBL/GenBank/DDBJ whole genome shotgun (WGS) entry which is preliminary data.</text>
</comment>
<dbReference type="GO" id="GO:0070692">
    <property type="term" value="C:CTDK-1 complex"/>
    <property type="evidence" value="ECO:0007669"/>
    <property type="project" value="InterPro"/>
</dbReference>
<dbReference type="Gene3D" id="1.25.40.90">
    <property type="match status" value="1"/>
</dbReference>
<name>A0A9P3PKM1_LYOSH</name>
<keyword evidence="3" id="KW-0418">Kinase</keyword>
<dbReference type="PROSITE" id="PS51391">
    <property type="entry name" value="CID"/>
    <property type="match status" value="1"/>
</dbReference>
<dbReference type="InterPro" id="IPR024638">
    <property type="entry name" value="Ctk3_N"/>
</dbReference>
<dbReference type="InterPro" id="IPR042326">
    <property type="entry name" value="Ctk3"/>
</dbReference>
<dbReference type="Pfam" id="PF12243">
    <property type="entry name" value="CTK3"/>
    <property type="match status" value="1"/>
</dbReference>
<feature type="domain" description="CID" evidence="2">
    <location>
        <begin position="2"/>
        <end position="147"/>
    </location>
</feature>
<gene>
    <name evidence="3" type="ORF">LshimejAT787_0410680</name>
</gene>
<dbReference type="InterPro" id="IPR006569">
    <property type="entry name" value="CID_dom"/>
</dbReference>
<dbReference type="EMBL" id="BRPK01000004">
    <property type="protein sequence ID" value="GLB38017.1"/>
    <property type="molecule type" value="Genomic_DNA"/>
</dbReference>
<feature type="region of interest" description="Disordered" evidence="1">
    <location>
        <begin position="146"/>
        <end position="170"/>
    </location>
</feature>
<dbReference type="OrthoDB" id="21266at2759"/>
<evidence type="ECO:0000313" key="4">
    <source>
        <dbReference type="Proteomes" id="UP001063166"/>
    </source>
</evidence>
<evidence type="ECO:0000256" key="1">
    <source>
        <dbReference type="SAM" id="MobiDB-lite"/>
    </source>
</evidence>
<reference evidence="3" key="1">
    <citation type="submission" date="2022-07" db="EMBL/GenBank/DDBJ databases">
        <title>The genome of Lyophyllum shimeji provides insight into the initial evolution of ectomycorrhizal fungal genome.</title>
        <authorList>
            <person name="Kobayashi Y."/>
            <person name="Shibata T."/>
            <person name="Hirakawa H."/>
            <person name="Shigenobu S."/>
            <person name="Nishiyama T."/>
            <person name="Yamada A."/>
            <person name="Hasebe M."/>
            <person name="Kawaguchi M."/>
        </authorList>
    </citation>
    <scope>NUCLEOTIDE SEQUENCE</scope>
    <source>
        <strain evidence="3">AT787</strain>
    </source>
</reference>
<proteinExistence type="predicted"/>
<accession>A0A9P3PKM1</accession>
<dbReference type="PANTHER" id="PTHR28291">
    <property type="entry name" value="CTD KINASE SUBUNIT GAMMA"/>
    <property type="match status" value="1"/>
</dbReference>
<organism evidence="3 4">
    <name type="scientific">Lyophyllum shimeji</name>
    <name type="common">Hon-shimeji</name>
    <name type="synonym">Tricholoma shimeji</name>
    <dbReference type="NCBI Taxonomy" id="47721"/>
    <lineage>
        <taxon>Eukaryota</taxon>
        <taxon>Fungi</taxon>
        <taxon>Dikarya</taxon>
        <taxon>Basidiomycota</taxon>
        <taxon>Agaricomycotina</taxon>
        <taxon>Agaricomycetes</taxon>
        <taxon>Agaricomycetidae</taxon>
        <taxon>Agaricales</taxon>
        <taxon>Tricholomatineae</taxon>
        <taxon>Lyophyllaceae</taxon>
        <taxon>Lyophyllum</taxon>
    </lineage>
</organism>
<evidence type="ECO:0000259" key="2">
    <source>
        <dbReference type="PROSITE" id="PS51391"/>
    </source>
</evidence>
<feature type="compositionally biased region" description="Low complexity" evidence="1">
    <location>
        <begin position="147"/>
        <end position="157"/>
    </location>
</feature>
<sequence length="596" mass="66099">MDPFEVRMQFLALLRRLNASQQSIQKVVGFAVKYFPPCGEDLWDCIVEECQKGSINSRINILYFLDSLCETCLLVKSHSTGQGEQSDLYVKYVTRDLGTIVENVVPPGRQGLPNLVSAKQILESWRSKRVIDPQKVDDVLSSLNARQTTSDQTTSSSHAHHGPLSRNEIFKRIEEDRERHKRLRERRWVQPVTHNPASHQVPPLASFMPLTSSGDGAQELTIDIEGSDGGGGAVLSGGGGGADGSVVMILSCVVKVELIMAHKAALLKNFSSPILARSDVQLPALIPQALSTEHVTLLQGNIQDVDGRKYSTMQLLHHLLCLLAFFFSFCPPFIASQWVEEGHADAQYIFFNGTISGHWVPTNAPGCSDYYLGPHLRTYLLVGVNAPWDSNPFVFDLYHLATERDDGIVFTNDSIYNLQFTTAALLCRKDGRPCSSFESWPYYFAGVEMVNLNEARVERVTVGTETGYTVTGDEKTWVSNDTISNRVDIARPRNYTFQDGCLDQRTFLWNSSTPFTYNVTFSNATASATFTLSTSGGNLTLQFAGDRSDTRLPVSPAIELNASDPTKPTFTYANGTAFSFKVGLLRSLEIWSSLFR</sequence>
<dbReference type="Pfam" id="PF12350">
    <property type="entry name" value="CTK3_C"/>
    <property type="match status" value="1"/>
</dbReference>
<dbReference type="GO" id="GO:0045943">
    <property type="term" value="P:positive regulation of transcription by RNA polymerase I"/>
    <property type="evidence" value="ECO:0007669"/>
    <property type="project" value="TreeGrafter"/>
</dbReference>
<keyword evidence="4" id="KW-1185">Reference proteome</keyword>
<dbReference type="Proteomes" id="UP001063166">
    <property type="component" value="Unassembled WGS sequence"/>
</dbReference>
<protein>
    <submittedName>
        <fullName evidence="3">CTD kinase subunit gamma CTK3 C-terminus</fullName>
    </submittedName>
</protein>